<keyword evidence="3" id="KW-1185">Reference proteome</keyword>
<proteinExistence type="predicted"/>
<name>A0A345UNW8_9BACT</name>
<evidence type="ECO:0008006" key="4">
    <source>
        <dbReference type="Google" id="ProtNLM"/>
    </source>
</evidence>
<evidence type="ECO:0000313" key="3">
    <source>
        <dbReference type="Proteomes" id="UP000254808"/>
    </source>
</evidence>
<reference evidence="2 3" key="1">
    <citation type="submission" date="2018-03" db="EMBL/GenBank/DDBJ databases">
        <title>Phenotypic and genomic properties of Cyclonatronum proteinivorum gen. nov., sp. nov., a haloalkaliphilic bacteroidete from soda lakes possessing Na+-translocating rhodopsin.</title>
        <authorList>
            <person name="Toshchakov S.V."/>
            <person name="Korzhenkov A."/>
            <person name="Samarov N.I."/>
            <person name="Kublanov I.V."/>
            <person name="Muntyan M.S."/>
            <person name="Sorokin D.Y."/>
        </authorList>
    </citation>
    <scope>NUCLEOTIDE SEQUENCE [LARGE SCALE GENOMIC DNA]</scope>
    <source>
        <strain evidence="2 3">Omega</strain>
    </source>
</reference>
<keyword evidence="1" id="KW-0732">Signal</keyword>
<gene>
    <name evidence="2" type="ORF">CYPRO_2933</name>
</gene>
<evidence type="ECO:0000256" key="1">
    <source>
        <dbReference type="SAM" id="SignalP"/>
    </source>
</evidence>
<dbReference type="Proteomes" id="UP000254808">
    <property type="component" value="Chromosome"/>
</dbReference>
<feature type="signal peptide" evidence="1">
    <location>
        <begin position="1"/>
        <end position="19"/>
    </location>
</feature>
<evidence type="ECO:0000313" key="2">
    <source>
        <dbReference type="EMBL" id="AXJ02170.1"/>
    </source>
</evidence>
<organism evidence="2 3">
    <name type="scientific">Cyclonatronum proteinivorum</name>
    <dbReference type="NCBI Taxonomy" id="1457365"/>
    <lineage>
        <taxon>Bacteria</taxon>
        <taxon>Pseudomonadati</taxon>
        <taxon>Balneolota</taxon>
        <taxon>Balneolia</taxon>
        <taxon>Balneolales</taxon>
        <taxon>Cyclonatronaceae</taxon>
        <taxon>Cyclonatronum</taxon>
    </lineage>
</organism>
<feature type="chain" id="PRO_5016807114" description="YD repeat-containing protein" evidence="1">
    <location>
        <begin position="20"/>
        <end position="284"/>
    </location>
</feature>
<protein>
    <recommendedName>
        <fullName evidence="4">YD repeat-containing protein</fullName>
    </recommendedName>
</protein>
<dbReference type="AlphaFoldDB" id="A0A345UNW8"/>
<dbReference type="KEGG" id="cprv:CYPRO_2933"/>
<dbReference type="EMBL" id="CP027806">
    <property type="protein sequence ID" value="AXJ02170.1"/>
    <property type="molecule type" value="Genomic_DNA"/>
</dbReference>
<dbReference type="RefSeq" id="WP_124245635.1">
    <property type="nucleotide sequence ID" value="NZ_CP027806.1"/>
</dbReference>
<accession>A0A345UNW8</accession>
<sequence>MMLLAYFLSAMLLLIPAHDSDLIYETDAHPTQGTLVQNSCVLTAYTDGDVSSGSMQRLVTEFDAQGRLVQMSGEDGSFARISWEGELPAAKVLEFEGEEIMRVNFQREGSVLVAEVQEEGIEMLRMEMSLDAQGRLTEVREMEYEDGGWVTIASETYVWEGANVVRSQTVMDTGGRGPQVWMNLYTYDENPNAFGGQGYGIIMLANGAIGQGFAGYGSANNLIAHRQRDLEAPVDIRSESAALAAAGSSWEDTDFEITYGDHHNILRLIDPQSGMMRDFEWRCE</sequence>